<dbReference type="EMBL" id="FMZM01000003">
    <property type="protein sequence ID" value="SDC63460.1"/>
    <property type="molecule type" value="Genomic_DNA"/>
</dbReference>
<dbReference type="RefSeq" id="WP_139175435.1">
    <property type="nucleotide sequence ID" value="NZ_FMZM01000003.1"/>
</dbReference>
<evidence type="ECO:0000313" key="2">
    <source>
        <dbReference type="Proteomes" id="UP000199034"/>
    </source>
</evidence>
<reference evidence="1 2" key="1">
    <citation type="submission" date="2016-10" db="EMBL/GenBank/DDBJ databases">
        <authorList>
            <person name="de Groot N.N."/>
        </authorList>
    </citation>
    <scope>NUCLEOTIDE SEQUENCE [LARGE SCALE GENOMIC DNA]</scope>
    <source>
        <strain evidence="1 2">CGMCC 4.6858</strain>
    </source>
</reference>
<evidence type="ECO:0000313" key="1">
    <source>
        <dbReference type="EMBL" id="SDC63460.1"/>
    </source>
</evidence>
<gene>
    <name evidence="1" type="ORF">SAMN05421872_103161</name>
</gene>
<name>A0A1G6N6I7_9ACTN</name>
<keyword evidence="2" id="KW-1185">Reference proteome</keyword>
<protein>
    <recommendedName>
        <fullName evidence="3">Transcriptional regulator, AbiEi antitoxin, Type IV TA system</fullName>
    </recommendedName>
</protein>
<sequence>MPLPLPHDFPLPRHLPFTRADALQAGLRDWGLRQLAHEGRLRRPVRNVYVDASLPDSLELRCRSLGLVVPKDGFICDLTAAWIHAGEKSLAPGDHERVPPVSCFRPSDGGTVRNAITTSGERWVRPDDLMEIHGLVVTTPLRTALDLGRLQRTADMRLWGMSCMAAAGGSTRDRIAYELDRFRKQRGIVLQRLLVERVDPGLDSFGEAALDNRWWDAGLPPPETQVEIERDDGSSYFLDLGLRAERFAGEYDGRAWHTTDEQREHDRGRRGWIRDHRAWRIETFTEANTFGHHQDAERLLRDAFAAHRGVRYL</sequence>
<dbReference type="AlphaFoldDB" id="A0A1G6N6I7"/>
<dbReference type="OrthoDB" id="5517693at2"/>
<evidence type="ECO:0008006" key="3">
    <source>
        <dbReference type="Google" id="ProtNLM"/>
    </source>
</evidence>
<dbReference type="Proteomes" id="UP000199034">
    <property type="component" value="Unassembled WGS sequence"/>
</dbReference>
<accession>A0A1G6N6I7</accession>
<organism evidence="1 2">
    <name type="scientific">Nocardioides lianchengensis</name>
    <dbReference type="NCBI Taxonomy" id="1045774"/>
    <lineage>
        <taxon>Bacteria</taxon>
        <taxon>Bacillati</taxon>
        <taxon>Actinomycetota</taxon>
        <taxon>Actinomycetes</taxon>
        <taxon>Propionibacteriales</taxon>
        <taxon>Nocardioidaceae</taxon>
        <taxon>Nocardioides</taxon>
    </lineage>
</organism>
<proteinExistence type="predicted"/>
<dbReference type="STRING" id="1045774.SAMN05421872_103161"/>